<evidence type="ECO:0000313" key="13">
    <source>
        <dbReference type="Proteomes" id="UP000674318"/>
    </source>
</evidence>
<feature type="domain" description="Phosphomannose isomerase type I catalytic" evidence="10">
    <location>
        <begin position="4"/>
        <end position="150"/>
    </location>
</feature>
<dbReference type="InterPro" id="IPR018050">
    <property type="entry name" value="Pmannose_isomerase-type1_CS"/>
</dbReference>
<evidence type="ECO:0000256" key="6">
    <source>
        <dbReference type="ARBA" id="ARBA00022833"/>
    </source>
</evidence>
<dbReference type="SUPFAM" id="SSF51182">
    <property type="entry name" value="RmlC-like cupins"/>
    <property type="match status" value="1"/>
</dbReference>
<dbReference type="NCBIfam" id="TIGR00218">
    <property type="entry name" value="manA"/>
    <property type="match status" value="1"/>
</dbReference>
<evidence type="ECO:0000256" key="4">
    <source>
        <dbReference type="ARBA" id="ARBA00011956"/>
    </source>
</evidence>
<dbReference type="InterPro" id="IPR011051">
    <property type="entry name" value="RmlC_Cupin_sf"/>
</dbReference>
<evidence type="ECO:0000313" key="12">
    <source>
        <dbReference type="EMBL" id="KAG5496219.1"/>
    </source>
</evidence>
<reference evidence="12 13" key="1">
    <citation type="submission" date="2021-02" db="EMBL/GenBank/DDBJ databases">
        <title>Porcisia hertigi Genome sequencing and assembly.</title>
        <authorList>
            <person name="Almutairi H."/>
            <person name="Gatherer D."/>
        </authorList>
    </citation>
    <scope>NUCLEOTIDE SEQUENCE [LARGE SCALE GENOMIC DNA]</scope>
    <source>
        <strain evidence="12 13">C119</strain>
    </source>
</reference>
<dbReference type="Pfam" id="PF20511">
    <property type="entry name" value="PMI_typeI_cat"/>
    <property type="match status" value="1"/>
</dbReference>
<evidence type="ECO:0000256" key="5">
    <source>
        <dbReference type="ARBA" id="ARBA00022723"/>
    </source>
</evidence>
<evidence type="ECO:0000256" key="7">
    <source>
        <dbReference type="ARBA" id="ARBA00023235"/>
    </source>
</evidence>
<feature type="active site" evidence="8">
    <location>
        <position position="292"/>
    </location>
</feature>
<evidence type="ECO:0000256" key="2">
    <source>
        <dbReference type="ARBA" id="ARBA00004666"/>
    </source>
</evidence>
<dbReference type="EMBL" id="JAFJZO010000032">
    <property type="protein sequence ID" value="KAG5496219.1"/>
    <property type="molecule type" value="Genomic_DNA"/>
</dbReference>
<dbReference type="Gene3D" id="2.60.120.10">
    <property type="entry name" value="Jelly Rolls"/>
    <property type="match status" value="2"/>
</dbReference>
<dbReference type="PRINTS" id="PR00714">
    <property type="entry name" value="MAN6PISMRASE"/>
</dbReference>
<evidence type="ECO:0000259" key="11">
    <source>
        <dbReference type="Pfam" id="PF20512"/>
    </source>
</evidence>
<dbReference type="GO" id="GO:0005975">
    <property type="term" value="P:carbohydrate metabolic process"/>
    <property type="evidence" value="ECO:0007669"/>
    <property type="project" value="InterPro"/>
</dbReference>
<accession>A0A836L2V1</accession>
<comment type="pathway">
    <text evidence="2">Nucleotide-sugar biosynthesis; GDP-alpha-D-mannose biosynthesis; alpha-D-mannose 1-phosphate from D-fructose 6-phosphate: step 1/2.</text>
</comment>
<comment type="catalytic activity">
    <reaction evidence="1">
        <text>D-mannose 6-phosphate = D-fructose 6-phosphate</text>
        <dbReference type="Rhea" id="RHEA:12356"/>
        <dbReference type="ChEBI" id="CHEBI:58735"/>
        <dbReference type="ChEBI" id="CHEBI:61527"/>
        <dbReference type="EC" id="5.3.1.8"/>
    </reaction>
</comment>
<dbReference type="InterPro" id="IPR014710">
    <property type="entry name" value="RmlC-like_jellyroll"/>
</dbReference>
<evidence type="ECO:0000256" key="8">
    <source>
        <dbReference type="PIRSR" id="PIRSR001480-1"/>
    </source>
</evidence>
<feature type="binding site" evidence="9">
    <location>
        <position position="106"/>
    </location>
    <ligand>
        <name>Zn(2+)</name>
        <dbReference type="ChEBI" id="CHEBI:29105"/>
    </ligand>
</feature>
<dbReference type="PANTHER" id="PTHR10309:SF0">
    <property type="entry name" value="MANNOSE-6-PHOSPHATE ISOMERASE"/>
    <property type="match status" value="1"/>
</dbReference>
<dbReference type="GeneID" id="94288622"/>
<gene>
    <name evidence="12" type="ORF">JKF63_02520</name>
</gene>
<proteinExistence type="inferred from homology"/>
<dbReference type="InterPro" id="IPR016305">
    <property type="entry name" value="Mannose-6-P_Isomerase"/>
</dbReference>
<dbReference type="InterPro" id="IPR001250">
    <property type="entry name" value="Man6P_Isoase-1"/>
</dbReference>
<organism evidence="12 13">
    <name type="scientific">Porcisia hertigi</name>
    <dbReference type="NCBI Taxonomy" id="2761500"/>
    <lineage>
        <taxon>Eukaryota</taxon>
        <taxon>Discoba</taxon>
        <taxon>Euglenozoa</taxon>
        <taxon>Kinetoplastea</taxon>
        <taxon>Metakinetoplastina</taxon>
        <taxon>Trypanosomatida</taxon>
        <taxon>Trypanosomatidae</taxon>
        <taxon>Leishmaniinae</taxon>
        <taxon>Porcisia</taxon>
    </lineage>
</organism>
<dbReference type="AlphaFoldDB" id="A0A836L2V1"/>
<keyword evidence="6 9" id="KW-0862">Zinc</keyword>
<dbReference type="PIRSF" id="PIRSF001480">
    <property type="entry name" value="Mannose-6-phosphate_isomerase"/>
    <property type="match status" value="1"/>
</dbReference>
<dbReference type="Gene3D" id="1.10.441.10">
    <property type="entry name" value="Phosphomannose Isomerase, domain 2"/>
    <property type="match status" value="1"/>
</dbReference>
<dbReference type="EC" id="5.3.1.8" evidence="4"/>
<comment type="cofactor">
    <cofactor evidence="9">
        <name>Zn(2+)</name>
        <dbReference type="ChEBI" id="CHEBI:29105"/>
    </cofactor>
    <text evidence="9">Binds 1 zinc ion per subunit.</text>
</comment>
<feature type="binding site" evidence="9">
    <location>
        <position position="108"/>
    </location>
    <ligand>
        <name>Zn(2+)</name>
        <dbReference type="ChEBI" id="CHEBI:29105"/>
    </ligand>
</feature>
<feature type="domain" description="Phosphomannose isomerase type I helical insertion" evidence="11">
    <location>
        <begin position="187"/>
        <end position="254"/>
    </location>
</feature>
<protein>
    <recommendedName>
        <fullName evidence="4">mannose-6-phosphate isomerase</fullName>
        <ecNumber evidence="4">5.3.1.8</ecNumber>
    </recommendedName>
</protein>
<feature type="binding site" evidence="9">
    <location>
        <position position="133"/>
    </location>
    <ligand>
        <name>Zn(2+)</name>
        <dbReference type="ChEBI" id="CHEBI:29105"/>
    </ligand>
</feature>
<dbReference type="GO" id="GO:0008270">
    <property type="term" value="F:zinc ion binding"/>
    <property type="evidence" value="ECO:0007669"/>
    <property type="project" value="InterPro"/>
</dbReference>
<dbReference type="InterPro" id="IPR046457">
    <property type="entry name" value="PMI_typeI_cat"/>
</dbReference>
<keyword evidence="13" id="KW-1185">Reference proteome</keyword>
<dbReference type="KEGG" id="phet:94288622"/>
<dbReference type="UniPathway" id="UPA00126">
    <property type="reaction ID" value="UER00423"/>
</dbReference>
<dbReference type="RefSeq" id="XP_067754702.1">
    <property type="nucleotide sequence ID" value="XM_067898545.1"/>
</dbReference>
<sequence>MSELIKIDAGYQNYAWGKDAASSFVAKMKGLENDASGKKYAELWVGTHPSCPSKLPGDNAKLLDEFLRVPENTKKYFSKLHQASSFRDTVPYLLKILSIGTALSIQAHPSKKLAEVLHAANPDKYKDPNHKPELICALTPFEALCCFRPLKAIIAYLKRIPELAALVDAGAVLRQYMTAPETELPAADSDAEKEALKALMSKLYGASEDVVTQALRRQLQRIEEEGAQCTEDSVFVRVYGQYPDDVGCWMVYFLNYVQLVPGEALFLSDSEPHAYISGDGVEIMACSDNVVRAGLTPKWKDVPTLLKMLRYDTTGLASARHPRKTSTDAEQWEVQFYQPPPQFPDFSLYRMQYNYSSGRHKTSLVLPTIGLGFCLEGSAKVNGTTVKAGECFAVPYGEVTCQAEETKALVFVASTNNLMGTSQSTL</sequence>
<dbReference type="GO" id="GO:0009298">
    <property type="term" value="P:GDP-mannose biosynthetic process"/>
    <property type="evidence" value="ECO:0007669"/>
    <property type="project" value="UniProtKB-UniPathway"/>
</dbReference>
<feature type="binding site" evidence="9">
    <location>
        <position position="273"/>
    </location>
    <ligand>
        <name>Zn(2+)</name>
        <dbReference type="ChEBI" id="CHEBI:29105"/>
    </ligand>
</feature>
<dbReference type="Proteomes" id="UP000674318">
    <property type="component" value="Chromosome 32"/>
</dbReference>
<comment type="similarity">
    <text evidence="3">Belongs to the mannose-6-phosphate isomerase type 1 family.</text>
</comment>
<evidence type="ECO:0000256" key="3">
    <source>
        <dbReference type="ARBA" id="ARBA00010772"/>
    </source>
</evidence>
<name>A0A836L2V1_9TRYP</name>
<dbReference type="GO" id="GO:0005829">
    <property type="term" value="C:cytosol"/>
    <property type="evidence" value="ECO:0007669"/>
    <property type="project" value="TreeGrafter"/>
</dbReference>
<keyword evidence="7" id="KW-0413">Isomerase</keyword>
<keyword evidence="5 9" id="KW-0479">Metal-binding</keyword>
<dbReference type="Pfam" id="PF20512">
    <property type="entry name" value="PMI_typeI_hel"/>
    <property type="match status" value="1"/>
</dbReference>
<comment type="caution">
    <text evidence="12">The sequence shown here is derived from an EMBL/GenBank/DDBJ whole genome shotgun (WGS) entry which is preliminary data.</text>
</comment>
<dbReference type="PANTHER" id="PTHR10309">
    <property type="entry name" value="MANNOSE-6-PHOSPHATE ISOMERASE"/>
    <property type="match status" value="1"/>
</dbReference>
<evidence type="ECO:0000256" key="9">
    <source>
        <dbReference type="PIRSR" id="PIRSR001480-2"/>
    </source>
</evidence>
<evidence type="ECO:0000259" key="10">
    <source>
        <dbReference type="Pfam" id="PF20511"/>
    </source>
</evidence>
<dbReference type="PROSITE" id="PS00965">
    <property type="entry name" value="PMI_I_1"/>
    <property type="match status" value="1"/>
</dbReference>
<dbReference type="InterPro" id="IPR046458">
    <property type="entry name" value="PMI_typeI_hel"/>
</dbReference>
<dbReference type="OrthoDB" id="6605218at2759"/>
<dbReference type="PROSITE" id="PS00966">
    <property type="entry name" value="PMI_I_2"/>
    <property type="match status" value="1"/>
</dbReference>
<dbReference type="CDD" id="cd07011">
    <property type="entry name" value="cupin_PMI_type_I_N"/>
    <property type="match status" value="1"/>
</dbReference>
<dbReference type="GO" id="GO:0004476">
    <property type="term" value="F:mannose-6-phosphate isomerase activity"/>
    <property type="evidence" value="ECO:0007669"/>
    <property type="project" value="UniProtKB-EC"/>
</dbReference>
<evidence type="ECO:0000256" key="1">
    <source>
        <dbReference type="ARBA" id="ARBA00000757"/>
    </source>
</evidence>